<comment type="pathway">
    <text evidence="1">Antibiotic biosynthesis.</text>
</comment>
<dbReference type="AlphaFoldDB" id="A0A223S0W3"/>
<evidence type="ECO:0000256" key="2">
    <source>
        <dbReference type="ARBA" id="ARBA00006129"/>
    </source>
</evidence>
<feature type="domain" description="Carbamoyltransferase C-terminal" evidence="5">
    <location>
        <begin position="419"/>
        <end position="591"/>
    </location>
</feature>
<sequence>MDSLTLALLLEKVGAVLADWNDMLILGLNGNVSAAGADVVPNLNELYMHDAAATLVRDGVLVAAVEEERLNRIKKTTKFPGNAIRECLTIAGATPADVDAIGYYFPEDFFDDIFQQLYTDHPRVPTRYSREMIVERLRLDLGWEAPSEILHYVPHHLAHAMSTYYRSGMSEALVVVMDGAGERSCTTIYRSNGAELLEIASYPVSKSLGMFYLYGTRHLGYGFGDEYKVMGLAPYGDPSTYREVFSRLYSLGPNGTYELVPRGGVVYKMTSILREHGLQPRRRGEPFTQEHMDFAASVQETTEKIAMHVLSYWARCTGLRNLAFGGGVAHNSTLNGRILSSGLFDEVFIHPASHDAGSSEGAALVVARERGERAWPLPRLTSASLGPDLGDLDSLERTLKSWSPLVDVERPDDIVEATAHLLAAGEAIGWAHGRSEFGPRALGNRSILADARPKENQTRINQMVKKRESFRPFAPVVTAESGPDYFDLPETVGHHDFMSFVVQVRADRRELLGAVTHVDGSARVQVVTKETNPRFHRLVTRFGELTGTPVLLNTSFNNNAEPIVQSVEDVLASYLTTSLDVLVIEDFVVRRRTELPLALEDFTVGFRPVTKLVRRLARVSANEPDVPGVWHEIYLDYTAGPRATISAAMYDLLTHADGVTPLGRLGVELTGELLTELYGLWQERFVTVSPVEAEKESPWGV</sequence>
<dbReference type="Proteomes" id="UP000215005">
    <property type="component" value="Chromosome"/>
</dbReference>
<name>A0A223S0W3_9ACTN</name>
<protein>
    <submittedName>
        <fullName evidence="6">Carbamoyltransferase</fullName>
    </submittedName>
</protein>
<keyword evidence="7" id="KW-1185">Reference proteome</keyword>
<dbReference type="InterPro" id="IPR003696">
    <property type="entry name" value="Carbtransf_dom"/>
</dbReference>
<dbReference type="InterPro" id="IPR043129">
    <property type="entry name" value="ATPase_NBD"/>
</dbReference>
<dbReference type="GO" id="GO:0016743">
    <property type="term" value="F:carboxyl- or carbamoyltransferase activity"/>
    <property type="evidence" value="ECO:0007669"/>
    <property type="project" value="UniProtKB-ARBA"/>
</dbReference>
<proteinExistence type="inferred from homology"/>
<dbReference type="KEGG" id="ngv:CDO52_02210"/>
<dbReference type="PANTHER" id="PTHR34847:SF1">
    <property type="entry name" value="NODULATION PROTEIN U"/>
    <property type="match status" value="1"/>
</dbReference>
<evidence type="ECO:0000256" key="3">
    <source>
        <dbReference type="ARBA" id="ARBA00023194"/>
    </source>
</evidence>
<evidence type="ECO:0000313" key="6">
    <source>
        <dbReference type="EMBL" id="ASU81758.1"/>
    </source>
</evidence>
<organism evidence="6 7">
    <name type="scientific">Nocardiopsis gilva YIM 90087</name>
    <dbReference type="NCBI Taxonomy" id="1235441"/>
    <lineage>
        <taxon>Bacteria</taxon>
        <taxon>Bacillati</taxon>
        <taxon>Actinomycetota</taxon>
        <taxon>Actinomycetes</taxon>
        <taxon>Streptosporangiales</taxon>
        <taxon>Nocardiopsidaceae</taxon>
        <taxon>Nocardiopsis</taxon>
    </lineage>
</organism>
<dbReference type="FunFam" id="3.90.870.20:FF:000001">
    <property type="entry name" value="Decarbamoylnovobiocin carbamoyltransferase"/>
    <property type="match status" value="1"/>
</dbReference>
<dbReference type="Pfam" id="PF02543">
    <property type="entry name" value="Carbam_trans_N"/>
    <property type="match status" value="1"/>
</dbReference>
<dbReference type="Pfam" id="PF16861">
    <property type="entry name" value="Carbam_trans_C"/>
    <property type="match status" value="1"/>
</dbReference>
<evidence type="ECO:0000259" key="5">
    <source>
        <dbReference type="Pfam" id="PF16861"/>
    </source>
</evidence>
<reference evidence="6 7" key="1">
    <citation type="submission" date="2017-08" db="EMBL/GenBank/DDBJ databases">
        <title>The complete genome sequence of Nocardiopsis gilva YIM 90087.</title>
        <authorList>
            <person name="Yin M."/>
            <person name="Tang S."/>
        </authorList>
    </citation>
    <scope>NUCLEOTIDE SEQUENCE [LARGE SCALE GENOMIC DNA]</scope>
    <source>
        <strain evidence="6 7">YIM 90087</strain>
    </source>
</reference>
<dbReference type="GO" id="GO:0016138">
    <property type="term" value="P:glycoside biosynthetic process"/>
    <property type="evidence" value="ECO:0007669"/>
    <property type="project" value="UniProtKB-ARBA"/>
</dbReference>
<dbReference type="GO" id="GO:0017000">
    <property type="term" value="P:antibiotic biosynthetic process"/>
    <property type="evidence" value="ECO:0007669"/>
    <property type="project" value="UniProtKB-KW"/>
</dbReference>
<keyword evidence="3" id="KW-0045">Antibiotic biosynthesis</keyword>
<dbReference type="Gene3D" id="3.30.420.40">
    <property type="match status" value="2"/>
</dbReference>
<keyword evidence="6" id="KW-0808">Transferase</keyword>
<dbReference type="InterPro" id="IPR051338">
    <property type="entry name" value="NodU/CmcH_Carbamoyltrnsfr"/>
</dbReference>
<dbReference type="EMBL" id="CP022753">
    <property type="protein sequence ID" value="ASU81758.1"/>
    <property type="molecule type" value="Genomic_DNA"/>
</dbReference>
<evidence type="ECO:0000313" key="7">
    <source>
        <dbReference type="Proteomes" id="UP000215005"/>
    </source>
</evidence>
<dbReference type="Gene3D" id="3.90.870.20">
    <property type="entry name" value="Carbamoyltransferase, C-terminal domain"/>
    <property type="match status" value="1"/>
</dbReference>
<gene>
    <name evidence="6" type="ORF">CDO52_02210</name>
</gene>
<dbReference type="InterPro" id="IPR038152">
    <property type="entry name" value="Carbam_trans_C_sf"/>
</dbReference>
<accession>A0A223S0W3</accession>
<dbReference type="InterPro" id="IPR031730">
    <property type="entry name" value="Carbam_trans_C"/>
</dbReference>
<evidence type="ECO:0000259" key="4">
    <source>
        <dbReference type="Pfam" id="PF02543"/>
    </source>
</evidence>
<dbReference type="CDD" id="cd24099">
    <property type="entry name" value="ASKHA_NBD_NovN-like_N"/>
    <property type="match status" value="1"/>
</dbReference>
<dbReference type="PANTHER" id="PTHR34847">
    <property type="entry name" value="NODULATION PROTEIN U"/>
    <property type="match status" value="1"/>
</dbReference>
<dbReference type="SUPFAM" id="SSF53067">
    <property type="entry name" value="Actin-like ATPase domain"/>
    <property type="match status" value="1"/>
</dbReference>
<comment type="similarity">
    <text evidence="2">Belongs to the NodU/CmcH family.</text>
</comment>
<evidence type="ECO:0000256" key="1">
    <source>
        <dbReference type="ARBA" id="ARBA00004792"/>
    </source>
</evidence>
<dbReference type="FunFam" id="3.30.420.40:FF:000469">
    <property type="entry name" value="Putative nodulation protein nolNO"/>
    <property type="match status" value="1"/>
</dbReference>
<feature type="domain" description="Carbamoyltransferase" evidence="4">
    <location>
        <begin position="46"/>
        <end position="364"/>
    </location>
</feature>
<dbReference type="GO" id="GO:0044281">
    <property type="term" value="P:small molecule metabolic process"/>
    <property type="evidence" value="ECO:0007669"/>
    <property type="project" value="UniProtKB-ARBA"/>
</dbReference>